<keyword evidence="1" id="KW-0812">Transmembrane</keyword>
<feature type="transmembrane region" description="Helical" evidence="1">
    <location>
        <begin position="59"/>
        <end position="77"/>
    </location>
</feature>
<comment type="caution">
    <text evidence="2">The sequence shown here is derived from an EMBL/GenBank/DDBJ whole genome shotgun (WGS) entry which is preliminary data.</text>
</comment>
<keyword evidence="1" id="KW-0472">Membrane</keyword>
<organism evidence="2 3">
    <name type="scientific">Geomobilimonas luticola</name>
    <dbReference type="NCBI Taxonomy" id="1114878"/>
    <lineage>
        <taxon>Bacteria</taxon>
        <taxon>Pseudomonadati</taxon>
        <taxon>Thermodesulfobacteriota</taxon>
        <taxon>Desulfuromonadia</taxon>
        <taxon>Geobacterales</taxon>
        <taxon>Geobacteraceae</taxon>
        <taxon>Geomobilimonas</taxon>
    </lineage>
</organism>
<name>A0ABS5S974_9BACT</name>
<feature type="transmembrane region" description="Helical" evidence="1">
    <location>
        <begin position="6"/>
        <end position="24"/>
    </location>
</feature>
<evidence type="ECO:0000256" key="1">
    <source>
        <dbReference type="SAM" id="Phobius"/>
    </source>
</evidence>
<gene>
    <name evidence="2" type="ORF">KI810_02550</name>
</gene>
<reference evidence="2 3" key="1">
    <citation type="submission" date="2021-05" db="EMBL/GenBank/DDBJ databases">
        <title>The draft genome of Geobacter luticola JCM 17780.</title>
        <authorList>
            <person name="Xu Z."/>
            <person name="Masuda Y."/>
            <person name="Itoh H."/>
            <person name="Senoo K."/>
        </authorList>
    </citation>
    <scope>NUCLEOTIDE SEQUENCE [LARGE SCALE GENOMIC DNA]</scope>
    <source>
        <strain evidence="2 3">JCM 17780</strain>
    </source>
</reference>
<dbReference type="EMBL" id="JAHCVK010000001">
    <property type="protein sequence ID" value="MBT0651925.1"/>
    <property type="molecule type" value="Genomic_DNA"/>
</dbReference>
<keyword evidence="1" id="KW-1133">Transmembrane helix</keyword>
<accession>A0ABS5S974</accession>
<sequence length="96" mass="11028">MQEFLKYLALLMALMVCYQLYAFSVSRIGKEKQEQCQSLGIVFMSIGIVSLMFRTIPTFMGGLVLIMLGFRLIAQGLDRLNKTTFIDQYEEDKEAE</sequence>
<proteinExistence type="predicted"/>
<protein>
    <submittedName>
        <fullName evidence="2">Uncharacterized protein</fullName>
    </submittedName>
</protein>
<evidence type="ECO:0000313" key="3">
    <source>
        <dbReference type="Proteomes" id="UP000756860"/>
    </source>
</evidence>
<dbReference type="Proteomes" id="UP000756860">
    <property type="component" value="Unassembled WGS sequence"/>
</dbReference>
<dbReference type="RefSeq" id="WP_214173910.1">
    <property type="nucleotide sequence ID" value="NZ_JAHCVK010000001.1"/>
</dbReference>
<evidence type="ECO:0000313" key="2">
    <source>
        <dbReference type="EMBL" id="MBT0651925.1"/>
    </source>
</evidence>
<keyword evidence="3" id="KW-1185">Reference proteome</keyword>